<name>A0A5D2RFD0_GOSTO</name>
<dbReference type="AlphaFoldDB" id="A0A5D2RFD0"/>
<accession>A0A5D2RFD0</accession>
<dbReference type="Proteomes" id="UP000322667">
    <property type="component" value="Chromosome A02"/>
</dbReference>
<gene>
    <name evidence="1" type="ORF">ES332_A02G079100v1</name>
</gene>
<evidence type="ECO:0000313" key="1">
    <source>
        <dbReference type="EMBL" id="TYI39176.1"/>
    </source>
</evidence>
<reference evidence="1 2" key="1">
    <citation type="submission" date="2019-07" db="EMBL/GenBank/DDBJ databases">
        <title>WGS assembly of Gossypium tomentosum.</title>
        <authorList>
            <person name="Chen Z.J."/>
            <person name="Sreedasyam A."/>
            <person name="Ando A."/>
            <person name="Song Q."/>
            <person name="De L."/>
            <person name="Hulse-Kemp A."/>
            <person name="Ding M."/>
            <person name="Ye W."/>
            <person name="Kirkbride R."/>
            <person name="Jenkins J."/>
            <person name="Plott C."/>
            <person name="Lovell J."/>
            <person name="Lin Y.-M."/>
            <person name="Vaughn R."/>
            <person name="Liu B."/>
            <person name="Li W."/>
            <person name="Simpson S."/>
            <person name="Scheffler B."/>
            <person name="Saski C."/>
            <person name="Grover C."/>
            <person name="Hu G."/>
            <person name="Conover J."/>
            <person name="Carlson J."/>
            <person name="Shu S."/>
            <person name="Boston L."/>
            <person name="Williams M."/>
            <person name="Peterson D."/>
            <person name="Mcgee K."/>
            <person name="Jones D."/>
            <person name="Wendel J."/>
            <person name="Stelly D."/>
            <person name="Grimwood J."/>
            <person name="Schmutz J."/>
        </authorList>
    </citation>
    <scope>NUCLEOTIDE SEQUENCE [LARGE SCALE GENOMIC DNA]</scope>
    <source>
        <strain evidence="1">7179.01</strain>
    </source>
</reference>
<organism evidence="1 2">
    <name type="scientific">Gossypium tomentosum</name>
    <name type="common">Hawaiian cotton</name>
    <name type="synonym">Gossypium sandvicense</name>
    <dbReference type="NCBI Taxonomy" id="34277"/>
    <lineage>
        <taxon>Eukaryota</taxon>
        <taxon>Viridiplantae</taxon>
        <taxon>Streptophyta</taxon>
        <taxon>Embryophyta</taxon>
        <taxon>Tracheophyta</taxon>
        <taxon>Spermatophyta</taxon>
        <taxon>Magnoliopsida</taxon>
        <taxon>eudicotyledons</taxon>
        <taxon>Gunneridae</taxon>
        <taxon>Pentapetalae</taxon>
        <taxon>rosids</taxon>
        <taxon>malvids</taxon>
        <taxon>Malvales</taxon>
        <taxon>Malvaceae</taxon>
        <taxon>Malvoideae</taxon>
        <taxon>Gossypium</taxon>
    </lineage>
</organism>
<sequence>MLGLSKSPPNHHQAWWLTMCKRDAIKGQRCAWRRETVRERGGRCGAWRLGGSCWCLH</sequence>
<evidence type="ECO:0000313" key="2">
    <source>
        <dbReference type="Proteomes" id="UP000322667"/>
    </source>
</evidence>
<protein>
    <submittedName>
        <fullName evidence="1">Uncharacterized protein</fullName>
    </submittedName>
</protein>
<dbReference type="EMBL" id="CM017611">
    <property type="protein sequence ID" value="TYI39176.1"/>
    <property type="molecule type" value="Genomic_DNA"/>
</dbReference>
<keyword evidence="2" id="KW-1185">Reference proteome</keyword>
<proteinExistence type="predicted"/>